<proteinExistence type="predicted"/>
<protein>
    <recommendedName>
        <fullName evidence="5">CARD domain-containing protein</fullName>
    </recommendedName>
</protein>
<feature type="region of interest" description="Disordered" evidence="1">
    <location>
        <begin position="119"/>
        <end position="165"/>
    </location>
</feature>
<sequence>MSTTTQQEEKDLLPLEYSTMKENLADLVDLIAGNSPVISQINNHLFSTGLIPEAVHHSVTVETAGLSPYDRANKMFSSVLATLKCHSDPNSMFSSLITALKRIELNDIASKLMENLRKKGGHVDPNLEQQTSVSEGPLQPVDVTAQSPKPQQPTITESQSSTPPTVTNYSRVATCTCILVLVLILTLAGVGVGISIRISCHSSISLNQSMEISDKQSSSALIPVPNNVSSVLLKSLNTQDPFEVTVFIASSIPPNGTQRLNETYSHVTRCTPYNVNTGDNPVYLLSGSIMNYTLTVSGLNDSKCMAQLVVYNKSSEYLACKHNSSNVVKAYCLSNDTVNHVSVMINKSAEYYVRLITDDPTISVITNITVYQVHYNTSHLITANDCEQISNDDSCTVHNDNVKQWSCSNTEWYVILQSSSNVEVEYNYKTPSHDYCALRNYLIGTLVLSIVLPLLITSGYCLGTQRGKIMTKCKKNRTRGN</sequence>
<dbReference type="GeneID" id="109585053"/>
<dbReference type="AlphaFoldDB" id="A0AAN0JHU5"/>
<evidence type="ECO:0008006" key="5">
    <source>
        <dbReference type="Google" id="ProtNLM"/>
    </source>
</evidence>
<dbReference type="EnsemblMetazoa" id="XM_020000985.1">
    <property type="protein sequence ID" value="XP_019856544.1"/>
    <property type="gene ID" value="LOC109585053"/>
</dbReference>
<organism evidence="3 4">
    <name type="scientific">Amphimedon queenslandica</name>
    <name type="common">Sponge</name>
    <dbReference type="NCBI Taxonomy" id="400682"/>
    <lineage>
        <taxon>Eukaryota</taxon>
        <taxon>Metazoa</taxon>
        <taxon>Porifera</taxon>
        <taxon>Demospongiae</taxon>
        <taxon>Heteroscleromorpha</taxon>
        <taxon>Haplosclerida</taxon>
        <taxon>Niphatidae</taxon>
        <taxon>Amphimedon</taxon>
    </lineage>
</organism>
<keyword evidence="2" id="KW-0812">Transmembrane</keyword>
<evidence type="ECO:0000256" key="1">
    <source>
        <dbReference type="SAM" id="MobiDB-lite"/>
    </source>
</evidence>
<dbReference type="KEGG" id="aqu:109585053"/>
<reference evidence="3" key="2">
    <citation type="submission" date="2024-06" db="UniProtKB">
        <authorList>
            <consortium name="EnsemblMetazoa"/>
        </authorList>
    </citation>
    <scope>IDENTIFICATION</scope>
</reference>
<keyword evidence="2" id="KW-1133">Transmembrane helix</keyword>
<dbReference type="Proteomes" id="UP000007879">
    <property type="component" value="Unassembled WGS sequence"/>
</dbReference>
<keyword evidence="2" id="KW-0472">Membrane</keyword>
<dbReference type="RefSeq" id="XP_019856544.1">
    <property type="nucleotide sequence ID" value="XM_020000985.1"/>
</dbReference>
<feature type="transmembrane region" description="Helical" evidence="2">
    <location>
        <begin position="441"/>
        <end position="462"/>
    </location>
</feature>
<evidence type="ECO:0000256" key="2">
    <source>
        <dbReference type="SAM" id="Phobius"/>
    </source>
</evidence>
<reference evidence="4" key="1">
    <citation type="journal article" date="2010" name="Nature">
        <title>The Amphimedon queenslandica genome and the evolution of animal complexity.</title>
        <authorList>
            <person name="Srivastava M."/>
            <person name="Simakov O."/>
            <person name="Chapman J."/>
            <person name="Fahey B."/>
            <person name="Gauthier M.E."/>
            <person name="Mitros T."/>
            <person name="Richards G.S."/>
            <person name="Conaco C."/>
            <person name="Dacre M."/>
            <person name="Hellsten U."/>
            <person name="Larroux C."/>
            <person name="Putnam N.H."/>
            <person name="Stanke M."/>
            <person name="Adamska M."/>
            <person name="Darling A."/>
            <person name="Degnan S.M."/>
            <person name="Oakley T.H."/>
            <person name="Plachetzki D.C."/>
            <person name="Zhai Y."/>
            <person name="Adamski M."/>
            <person name="Calcino A."/>
            <person name="Cummins S.F."/>
            <person name="Goodstein D.M."/>
            <person name="Harris C."/>
            <person name="Jackson D.J."/>
            <person name="Leys S.P."/>
            <person name="Shu S."/>
            <person name="Woodcroft B.J."/>
            <person name="Vervoort M."/>
            <person name="Kosik K.S."/>
            <person name="Manning G."/>
            <person name="Degnan B.M."/>
            <person name="Rokhsar D.S."/>
        </authorList>
    </citation>
    <scope>NUCLEOTIDE SEQUENCE [LARGE SCALE GENOMIC DNA]</scope>
</reference>
<name>A0AAN0JHU5_AMPQE</name>
<feature type="compositionally biased region" description="Polar residues" evidence="1">
    <location>
        <begin position="144"/>
        <end position="165"/>
    </location>
</feature>
<keyword evidence="4" id="KW-1185">Reference proteome</keyword>
<evidence type="ECO:0000313" key="4">
    <source>
        <dbReference type="Proteomes" id="UP000007879"/>
    </source>
</evidence>
<evidence type="ECO:0000313" key="3">
    <source>
        <dbReference type="EnsemblMetazoa" id="XP_019856544.1"/>
    </source>
</evidence>
<feature type="transmembrane region" description="Helical" evidence="2">
    <location>
        <begin position="172"/>
        <end position="196"/>
    </location>
</feature>
<accession>A0AAN0JHU5</accession>